<protein>
    <recommendedName>
        <fullName evidence="3">SDR family NAD(P)-dependent oxidoreductase</fullName>
    </recommendedName>
</protein>
<name>A0ABD5WV61_9EURY</name>
<dbReference type="SUPFAM" id="SSF51735">
    <property type="entry name" value="NAD(P)-binding Rossmann-fold domains"/>
    <property type="match status" value="1"/>
</dbReference>
<dbReference type="AlphaFoldDB" id="A0ABD5WV61"/>
<reference evidence="1 2" key="1">
    <citation type="journal article" date="2019" name="Int. J. Syst. Evol. Microbiol.">
        <title>The Global Catalogue of Microorganisms (GCM) 10K type strain sequencing project: providing services to taxonomists for standard genome sequencing and annotation.</title>
        <authorList>
            <consortium name="The Broad Institute Genomics Platform"/>
            <consortium name="The Broad Institute Genome Sequencing Center for Infectious Disease"/>
            <person name="Wu L."/>
            <person name="Ma J."/>
        </authorList>
    </citation>
    <scope>NUCLEOTIDE SEQUENCE [LARGE SCALE GENOMIC DNA]</scope>
    <source>
        <strain evidence="1 2">DT72</strain>
    </source>
</reference>
<dbReference type="GeneID" id="79305030"/>
<proteinExistence type="predicted"/>
<dbReference type="EMBL" id="JBHSZH010000005">
    <property type="protein sequence ID" value="MFC7081658.1"/>
    <property type="molecule type" value="Genomic_DNA"/>
</dbReference>
<evidence type="ECO:0008006" key="3">
    <source>
        <dbReference type="Google" id="ProtNLM"/>
    </source>
</evidence>
<keyword evidence="2" id="KW-1185">Reference proteome</keyword>
<organism evidence="1 2">
    <name type="scientific">Halorussus caseinilyticus</name>
    <dbReference type="NCBI Taxonomy" id="3034025"/>
    <lineage>
        <taxon>Archaea</taxon>
        <taxon>Methanobacteriati</taxon>
        <taxon>Methanobacteriota</taxon>
        <taxon>Stenosarchaea group</taxon>
        <taxon>Halobacteria</taxon>
        <taxon>Halobacteriales</taxon>
        <taxon>Haladaptataceae</taxon>
        <taxon>Halorussus</taxon>
    </lineage>
</organism>
<accession>A0ABD5WV61</accession>
<dbReference type="RefSeq" id="WP_276280398.1">
    <property type="nucleotide sequence ID" value="NZ_CP119809.1"/>
</dbReference>
<dbReference type="Gene3D" id="3.40.50.720">
    <property type="entry name" value="NAD(P)-binding Rossmann-like Domain"/>
    <property type="match status" value="1"/>
</dbReference>
<comment type="caution">
    <text evidence="1">The sequence shown here is derived from an EMBL/GenBank/DDBJ whole genome shotgun (WGS) entry which is preliminary data.</text>
</comment>
<evidence type="ECO:0000313" key="2">
    <source>
        <dbReference type="Proteomes" id="UP001596407"/>
    </source>
</evidence>
<gene>
    <name evidence="1" type="ORF">ACFQJ6_17690</name>
</gene>
<dbReference type="Proteomes" id="UP001596407">
    <property type="component" value="Unassembled WGS sequence"/>
</dbReference>
<dbReference type="InterPro" id="IPR036291">
    <property type="entry name" value="NAD(P)-bd_dom_sf"/>
</dbReference>
<evidence type="ECO:0000313" key="1">
    <source>
        <dbReference type="EMBL" id="MFC7081658.1"/>
    </source>
</evidence>
<sequence>MTPTPADRTVLITGCGSGIGRATARAFADIDASPEYRDVYDFHEEGPFLNGGPLAVEPEAVAEAILCAVSSSNPKSRYPVGVARWLVFLRFLPDSLQNKGRWAIGKLGTELRRFGLV</sequence>